<keyword evidence="7" id="KW-0752">Steroid biosynthesis</keyword>
<reference evidence="16 17" key="1">
    <citation type="submission" date="2017-06" db="EMBL/GenBank/DDBJ databases">
        <title>A platform for efficient transgenesis in Macrostomum lignano, a flatworm model organism for stem cell research.</title>
        <authorList>
            <person name="Berezikov E."/>
        </authorList>
    </citation>
    <scope>NUCLEOTIDE SEQUENCE [LARGE SCALE GENOMIC DNA]</scope>
    <source>
        <strain evidence="16">DV1</strain>
        <tissue evidence="16">Whole organism</tissue>
    </source>
</reference>
<feature type="domain" description="FAD-binding FR-type" evidence="15">
    <location>
        <begin position="73"/>
        <end position="185"/>
    </location>
</feature>
<dbReference type="InterPro" id="IPR001433">
    <property type="entry name" value="OxRdtase_FAD/NAD-bd"/>
</dbReference>
<evidence type="ECO:0000313" key="16">
    <source>
        <dbReference type="EMBL" id="PAA82083.1"/>
    </source>
</evidence>
<dbReference type="PANTHER" id="PTHR19370">
    <property type="entry name" value="NADH-CYTOCHROME B5 REDUCTASE"/>
    <property type="match status" value="1"/>
</dbReference>
<dbReference type="SUPFAM" id="SSF52343">
    <property type="entry name" value="Ferredoxin reductase-like, C-terminal NADP-linked domain"/>
    <property type="match status" value="1"/>
</dbReference>
<feature type="binding site" evidence="13">
    <location>
        <position position="218"/>
    </location>
    <ligand>
        <name>FAD</name>
        <dbReference type="ChEBI" id="CHEBI:57692"/>
    </ligand>
</feature>
<evidence type="ECO:0000259" key="15">
    <source>
        <dbReference type="PROSITE" id="PS51384"/>
    </source>
</evidence>
<feature type="non-terminal residue" evidence="16">
    <location>
        <position position="1"/>
    </location>
</feature>
<dbReference type="PANTHER" id="PTHR19370:SF185">
    <property type="entry name" value="NADH-CYTOCHROME B5 REDUCTASE"/>
    <property type="match status" value="1"/>
</dbReference>
<organism evidence="16 17">
    <name type="scientific">Macrostomum lignano</name>
    <dbReference type="NCBI Taxonomy" id="282301"/>
    <lineage>
        <taxon>Eukaryota</taxon>
        <taxon>Metazoa</taxon>
        <taxon>Spiralia</taxon>
        <taxon>Lophotrochozoa</taxon>
        <taxon>Platyhelminthes</taxon>
        <taxon>Rhabditophora</taxon>
        <taxon>Macrostomorpha</taxon>
        <taxon>Macrostomida</taxon>
        <taxon>Macrostomidae</taxon>
        <taxon>Macrostomum</taxon>
    </lineage>
</organism>
<evidence type="ECO:0000256" key="1">
    <source>
        <dbReference type="ARBA" id="ARBA00001974"/>
    </source>
</evidence>
<dbReference type="Pfam" id="PF00175">
    <property type="entry name" value="NAD_binding_1"/>
    <property type="match status" value="1"/>
</dbReference>
<dbReference type="GO" id="GO:0016126">
    <property type="term" value="P:sterol biosynthetic process"/>
    <property type="evidence" value="ECO:0007669"/>
    <property type="project" value="UniProtKB-KW"/>
</dbReference>
<dbReference type="Pfam" id="PF00970">
    <property type="entry name" value="FAD_binding_6"/>
    <property type="match status" value="1"/>
</dbReference>
<dbReference type="FunFam" id="3.40.50.80:FF:000005">
    <property type="entry name" value="NADH-cytochrome b5 reductase"/>
    <property type="match status" value="1"/>
</dbReference>
<protein>
    <recommendedName>
        <fullName evidence="3">cytochrome-b5 reductase</fullName>
        <ecNumber evidence="3">1.6.2.2</ecNumber>
    </recommendedName>
</protein>
<evidence type="ECO:0000256" key="14">
    <source>
        <dbReference type="SAM" id="Phobius"/>
    </source>
</evidence>
<dbReference type="EC" id="1.6.2.2" evidence="3"/>
<evidence type="ECO:0000256" key="8">
    <source>
        <dbReference type="ARBA" id="ARBA00023002"/>
    </source>
</evidence>
<evidence type="ECO:0000256" key="3">
    <source>
        <dbReference type="ARBA" id="ARBA00012011"/>
    </source>
</evidence>
<comment type="cofactor">
    <cofactor evidence="1 13">
        <name>FAD</name>
        <dbReference type="ChEBI" id="CHEBI:57692"/>
    </cofactor>
</comment>
<evidence type="ECO:0000256" key="12">
    <source>
        <dbReference type="ARBA" id="ARBA00023221"/>
    </source>
</evidence>
<dbReference type="Proteomes" id="UP000215902">
    <property type="component" value="Unassembled WGS sequence"/>
</dbReference>
<keyword evidence="11" id="KW-1207">Sterol metabolism</keyword>
<evidence type="ECO:0000256" key="13">
    <source>
        <dbReference type="PIRSR" id="PIRSR601834-1"/>
    </source>
</evidence>
<dbReference type="SUPFAM" id="SSF63380">
    <property type="entry name" value="Riboflavin synthase domain-like"/>
    <property type="match status" value="1"/>
</dbReference>
<feature type="binding site" evidence="13">
    <location>
        <position position="125"/>
    </location>
    <ligand>
        <name>FAD</name>
        <dbReference type="ChEBI" id="CHEBI:57692"/>
    </ligand>
</feature>
<keyword evidence="8" id="KW-0560">Oxidoreductase</keyword>
<feature type="binding site" evidence="13">
    <location>
        <position position="147"/>
    </location>
    <ligand>
        <name>FAD</name>
        <dbReference type="ChEBI" id="CHEBI:57692"/>
    </ligand>
</feature>
<keyword evidence="5 13" id="KW-0285">Flavoprotein</keyword>
<dbReference type="EMBL" id="NIVC01000495">
    <property type="protein sequence ID" value="PAA82083.1"/>
    <property type="molecule type" value="Genomic_DNA"/>
</dbReference>
<dbReference type="InterPro" id="IPR001709">
    <property type="entry name" value="Flavoprot_Pyr_Nucl_cyt_Rdtase"/>
</dbReference>
<dbReference type="InterPro" id="IPR017927">
    <property type="entry name" value="FAD-bd_FR_type"/>
</dbReference>
<dbReference type="GO" id="GO:0071949">
    <property type="term" value="F:FAD binding"/>
    <property type="evidence" value="ECO:0007669"/>
    <property type="project" value="TreeGrafter"/>
</dbReference>
<comment type="caution">
    <text evidence="16">The sequence shown here is derived from an EMBL/GenBank/DDBJ whole genome shotgun (WGS) entry which is preliminary data.</text>
</comment>
<feature type="binding site" evidence="13">
    <location>
        <position position="161"/>
    </location>
    <ligand>
        <name>FAD</name>
        <dbReference type="ChEBI" id="CHEBI:57692"/>
    </ligand>
</feature>
<keyword evidence="7" id="KW-0443">Lipid metabolism</keyword>
<feature type="binding site" evidence="13">
    <location>
        <position position="160"/>
    </location>
    <ligand>
        <name>FAD</name>
        <dbReference type="ChEBI" id="CHEBI:57692"/>
    </ligand>
</feature>
<feature type="binding site" evidence="13">
    <location>
        <position position="144"/>
    </location>
    <ligand>
        <name>FAD</name>
        <dbReference type="ChEBI" id="CHEBI:57692"/>
    </ligand>
</feature>
<feature type="binding site" evidence="13">
    <location>
        <position position="159"/>
    </location>
    <ligand>
        <name>FAD</name>
        <dbReference type="ChEBI" id="CHEBI:57692"/>
    </ligand>
</feature>
<keyword evidence="6 13" id="KW-0274">FAD</keyword>
<dbReference type="InterPro" id="IPR017938">
    <property type="entry name" value="Riboflavin_synthase-like_b-brl"/>
</dbReference>
<dbReference type="CDD" id="cd06183">
    <property type="entry name" value="cyt_b5_reduct_like"/>
    <property type="match status" value="1"/>
</dbReference>
<gene>
    <name evidence="16" type="ORF">BOX15_Mlig009886g1</name>
</gene>
<dbReference type="PRINTS" id="PR00406">
    <property type="entry name" value="CYTB5RDTASE"/>
</dbReference>
<feature type="binding site" evidence="13">
    <location>
        <position position="126"/>
    </location>
    <ligand>
        <name>FAD</name>
        <dbReference type="ChEBI" id="CHEBI:57692"/>
    </ligand>
</feature>
<accession>A0A267G7S3</accession>
<dbReference type="STRING" id="282301.A0A267G7S3"/>
<feature type="transmembrane region" description="Helical" evidence="14">
    <location>
        <begin position="31"/>
        <end position="57"/>
    </location>
</feature>
<evidence type="ECO:0000256" key="9">
    <source>
        <dbReference type="ARBA" id="ARBA00023011"/>
    </source>
</evidence>
<evidence type="ECO:0000256" key="10">
    <source>
        <dbReference type="ARBA" id="ARBA00023027"/>
    </source>
</evidence>
<keyword evidence="14" id="KW-1133">Transmembrane helix</keyword>
<keyword evidence="12" id="KW-0753">Steroid metabolism</keyword>
<dbReference type="PRINTS" id="PR00371">
    <property type="entry name" value="FPNCR"/>
</dbReference>
<keyword evidence="14" id="KW-0472">Membrane</keyword>
<dbReference type="AlphaFoldDB" id="A0A267G7S3"/>
<keyword evidence="17" id="KW-1185">Reference proteome</keyword>
<evidence type="ECO:0000256" key="7">
    <source>
        <dbReference type="ARBA" id="ARBA00022955"/>
    </source>
</evidence>
<evidence type="ECO:0000256" key="2">
    <source>
        <dbReference type="ARBA" id="ARBA00006105"/>
    </source>
</evidence>
<dbReference type="InterPro" id="IPR008333">
    <property type="entry name" value="Cbr1-like_FAD-bd_dom"/>
</dbReference>
<keyword evidence="10" id="KW-0520">NAD</keyword>
<proteinExistence type="inferred from homology"/>
<dbReference type="FunFam" id="2.40.30.10:FF:000021">
    <property type="entry name" value="NADH-cytochrome b5 reductase"/>
    <property type="match status" value="1"/>
</dbReference>
<dbReference type="InterPro" id="IPR001834">
    <property type="entry name" value="CBR-like"/>
</dbReference>
<comment type="similarity">
    <text evidence="2">Belongs to the flavoprotein pyridine nucleotide cytochrome reductase family.</text>
</comment>
<name>A0A267G7S3_9PLAT</name>
<dbReference type="PROSITE" id="PS51384">
    <property type="entry name" value="FAD_FR"/>
    <property type="match status" value="1"/>
</dbReference>
<evidence type="ECO:0000256" key="4">
    <source>
        <dbReference type="ARBA" id="ARBA00022516"/>
    </source>
</evidence>
<keyword evidence="4" id="KW-0444">Lipid biosynthesis</keyword>
<feature type="binding site" evidence="13">
    <location>
        <position position="127"/>
    </location>
    <ligand>
        <name>FAD</name>
        <dbReference type="ChEBI" id="CHEBI:57692"/>
    </ligand>
</feature>
<dbReference type="GO" id="GO:0090524">
    <property type="term" value="F:cytochrome-b5 reductase activity, acting on NADH"/>
    <property type="evidence" value="ECO:0007669"/>
    <property type="project" value="UniProtKB-EC"/>
</dbReference>
<keyword evidence="9" id="KW-0756">Sterol biosynthesis</keyword>
<keyword evidence="14" id="KW-0812">Transmembrane</keyword>
<evidence type="ECO:0000256" key="11">
    <source>
        <dbReference type="ARBA" id="ARBA00023166"/>
    </source>
</evidence>
<dbReference type="GO" id="GO:0005739">
    <property type="term" value="C:mitochondrion"/>
    <property type="evidence" value="ECO:0007669"/>
    <property type="project" value="TreeGrafter"/>
</dbReference>
<evidence type="ECO:0000256" key="5">
    <source>
        <dbReference type="ARBA" id="ARBA00022630"/>
    </source>
</evidence>
<feature type="binding site" evidence="13">
    <location>
        <position position="142"/>
    </location>
    <ligand>
        <name>FAD</name>
        <dbReference type="ChEBI" id="CHEBI:57692"/>
    </ligand>
</feature>
<dbReference type="InterPro" id="IPR039261">
    <property type="entry name" value="FNR_nucleotide-bd"/>
</dbReference>
<dbReference type="OrthoDB" id="432685at2759"/>
<sequence>GFNWSGRFFQTLVVDSITGRFQLFPNRIAHVMVNTTMLIVGGGGAIILLSVAVYKLFWGSRKPKRLVTLQDANVKYPLRLVDKEIISHDTRRFRFALPSRDHVLGLPVGQHIYLHARIDGDPVVRPYTPTTSDEQKGHFDLVIKVYFKNVHPKFPDGGKMSQYLESLKEGDCVDVRGPSGRLVYEGSGQFQIRPDKKSPPVAKRVRRVAMIAGGTGITPMYQLIQQVLGHADTDKTQLALLFANQTEQDILLRDELEQLRDSKPSQFKLWYTLDRPPEDWRYSSGFVNSEMIGEHLFPPGEDTLVLMCGPPPMINFACMPSLEKLGFKPDMLFSY</sequence>
<dbReference type="Gene3D" id="3.40.50.80">
    <property type="entry name" value="Nucleotide-binding domain of ferredoxin-NADP reductase (FNR) module"/>
    <property type="match status" value="1"/>
</dbReference>
<dbReference type="Gene3D" id="2.40.30.10">
    <property type="entry name" value="Translation factors"/>
    <property type="match status" value="1"/>
</dbReference>
<evidence type="ECO:0000313" key="17">
    <source>
        <dbReference type="Proteomes" id="UP000215902"/>
    </source>
</evidence>
<evidence type="ECO:0000256" key="6">
    <source>
        <dbReference type="ARBA" id="ARBA00022827"/>
    </source>
</evidence>